<dbReference type="AlphaFoldDB" id="A0A8H6YDC0"/>
<protein>
    <submittedName>
        <fullName evidence="2">Uncharacterized protein</fullName>
    </submittedName>
</protein>
<reference evidence="2" key="1">
    <citation type="submission" date="2020-05" db="EMBL/GenBank/DDBJ databases">
        <title>Mycena genomes resolve the evolution of fungal bioluminescence.</title>
        <authorList>
            <person name="Tsai I.J."/>
        </authorList>
    </citation>
    <scope>NUCLEOTIDE SEQUENCE</scope>
    <source>
        <strain evidence="2">160909Yilan</strain>
    </source>
</reference>
<keyword evidence="3" id="KW-1185">Reference proteome</keyword>
<gene>
    <name evidence="2" type="ORF">MSAN_01240400</name>
</gene>
<evidence type="ECO:0000256" key="1">
    <source>
        <dbReference type="SAM" id="SignalP"/>
    </source>
</evidence>
<dbReference type="EMBL" id="JACAZH010000009">
    <property type="protein sequence ID" value="KAF7358998.1"/>
    <property type="molecule type" value="Genomic_DNA"/>
</dbReference>
<accession>A0A8H6YDC0</accession>
<dbReference type="OrthoDB" id="3018477at2759"/>
<evidence type="ECO:0000313" key="2">
    <source>
        <dbReference type="EMBL" id="KAF7358998.1"/>
    </source>
</evidence>
<evidence type="ECO:0000313" key="3">
    <source>
        <dbReference type="Proteomes" id="UP000623467"/>
    </source>
</evidence>
<dbReference type="Proteomes" id="UP000623467">
    <property type="component" value="Unassembled WGS sequence"/>
</dbReference>
<sequence length="354" mass="37491">MLIFSSILAFLSISITAAGKPSQAERFAACGPAAKVIGFVPPRKPAETGVIHPEREDGVIHAQRENGIIHNRANPLISTQIVGGTNAREISEAADDHAERENGIIHNRANPLISTQIVGGTNARKISEAADDHADRENGIIHNRANPLISAQIVGGTNAREISEAADDHAERENGIIHNRANPLISTQIVGGTNARETGEAADEIEGRQTCTQCPCANGSIQCFCSNTPGERGNSLFIPSCSNSVLPSPNSPIAADCMTLAALMVTGAPVGSSLNFPVKTNGYYNIPVESALIWEFQGCGFGFFNNIDSSYNICATDLANSVKALVAYCPTVDSIEAQFQNDPSRSLVVYNPAE</sequence>
<proteinExistence type="predicted"/>
<name>A0A8H6YDC0_9AGAR</name>
<feature type="chain" id="PRO_5034670758" evidence="1">
    <location>
        <begin position="20"/>
        <end position="354"/>
    </location>
</feature>
<feature type="signal peptide" evidence="1">
    <location>
        <begin position="1"/>
        <end position="19"/>
    </location>
</feature>
<comment type="caution">
    <text evidence="2">The sequence shown here is derived from an EMBL/GenBank/DDBJ whole genome shotgun (WGS) entry which is preliminary data.</text>
</comment>
<organism evidence="2 3">
    <name type="scientific">Mycena sanguinolenta</name>
    <dbReference type="NCBI Taxonomy" id="230812"/>
    <lineage>
        <taxon>Eukaryota</taxon>
        <taxon>Fungi</taxon>
        <taxon>Dikarya</taxon>
        <taxon>Basidiomycota</taxon>
        <taxon>Agaricomycotina</taxon>
        <taxon>Agaricomycetes</taxon>
        <taxon>Agaricomycetidae</taxon>
        <taxon>Agaricales</taxon>
        <taxon>Marasmiineae</taxon>
        <taxon>Mycenaceae</taxon>
        <taxon>Mycena</taxon>
    </lineage>
</organism>
<keyword evidence="1" id="KW-0732">Signal</keyword>